<dbReference type="Proteomes" id="UP000019102">
    <property type="component" value="Unassembled WGS sequence"/>
</dbReference>
<dbReference type="InterPro" id="IPR036908">
    <property type="entry name" value="RlpA-like_sf"/>
</dbReference>
<dbReference type="InterPro" id="IPR036779">
    <property type="entry name" value="LysM_dom_sf"/>
</dbReference>
<feature type="compositionally biased region" description="Basic and acidic residues" evidence="2">
    <location>
        <begin position="117"/>
        <end position="144"/>
    </location>
</feature>
<dbReference type="GO" id="GO:0004553">
    <property type="term" value="F:hydrolase activity, hydrolyzing O-glycosyl compounds"/>
    <property type="evidence" value="ECO:0007669"/>
    <property type="project" value="InterPro"/>
</dbReference>
<evidence type="ECO:0000256" key="1">
    <source>
        <dbReference type="ARBA" id="ARBA00022729"/>
    </source>
</evidence>
<dbReference type="InterPro" id="IPR051933">
    <property type="entry name" value="Resuscitation_pf_RpfB"/>
</dbReference>
<feature type="region of interest" description="Disordered" evidence="2">
    <location>
        <begin position="117"/>
        <end position="169"/>
    </location>
</feature>
<gene>
    <name evidence="5" type="ORF">JCM21714_3549</name>
</gene>
<evidence type="ECO:0000259" key="4">
    <source>
        <dbReference type="PROSITE" id="PS51782"/>
    </source>
</evidence>
<dbReference type="GO" id="GO:0009254">
    <property type="term" value="P:peptidoglycan turnover"/>
    <property type="evidence" value="ECO:0007669"/>
    <property type="project" value="InterPro"/>
</dbReference>
<feature type="domain" description="LysM" evidence="4">
    <location>
        <begin position="24"/>
        <end position="67"/>
    </location>
</feature>
<evidence type="ECO:0000256" key="3">
    <source>
        <dbReference type="SAM" id="SignalP"/>
    </source>
</evidence>
<reference evidence="5 6" key="1">
    <citation type="journal article" date="2014" name="Genome Announc.">
        <title>Draft Genome Sequence of the Boron-Tolerant and Moderately Halotolerant Bacterium Gracilibacillus boraciitolerans JCM 21714T.</title>
        <authorList>
            <person name="Ahmed I."/>
            <person name="Oshima K."/>
            <person name="Suda W."/>
            <person name="Kitamura K."/>
            <person name="Iida T."/>
            <person name="Ohmori Y."/>
            <person name="Fujiwara T."/>
            <person name="Hattori M."/>
            <person name="Ohkuma M."/>
        </authorList>
    </citation>
    <scope>NUCLEOTIDE SEQUENCE [LARGE SCALE GENOMIC DNA]</scope>
    <source>
        <strain evidence="5 6">JCM 21714</strain>
    </source>
</reference>
<evidence type="ECO:0000313" key="5">
    <source>
        <dbReference type="EMBL" id="GAE94394.1"/>
    </source>
</evidence>
<feature type="signal peptide" evidence="3">
    <location>
        <begin position="1"/>
        <end position="23"/>
    </location>
</feature>
<dbReference type="GO" id="GO:0019867">
    <property type="term" value="C:outer membrane"/>
    <property type="evidence" value="ECO:0007669"/>
    <property type="project" value="InterPro"/>
</dbReference>
<name>W4VNP6_9BACI</name>
<dbReference type="PANTHER" id="PTHR39160:SF6">
    <property type="entry name" value="CELL WALL-BINDING PROTEIN YOCH"/>
    <property type="match status" value="1"/>
</dbReference>
<sequence>MRKFLVSVGFVATSFFIVLPLSAAEYEVEKGDSLWKIAEEHNTSVAELKEINELVSDVIQTNQILQIDKEITYIVERGDSLSKIAKEHKVTVGDLKDWNNLETDLIIIGERLTIKQQDKGKEEQQAEGKAENQKETPKASEPKVAKQAAAQPIAEKKQETKQAASSQNGETLTMTATAYTAKCNGCSGITATGINLLENPNMKVIAVDPNVIPLGTRVHVEGYGEAIAGDTGGAINGNKIDLHVPTKDEAYSWGGVRTVNVTILN</sequence>
<evidence type="ECO:0000256" key="2">
    <source>
        <dbReference type="SAM" id="MobiDB-lite"/>
    </source>
</evidence>
<dbReference type="SMART" id="SM00257">
    <property type="entry name" value="LysM"/>
    <property type="match status" value="2"/>
</dbReference>
<protein>
    <submittedName>
        <fullName evidence="5">Cell wall-binding protein</fullName>
    </submittedName>
</protein>
<dbReference type="SUPFAM" id="SSF50685">
    <property type="entry name" value="Barwin-like endoglucanases"/>
    <property type="match status" value="1"/>
</dbReference>
<dbReference type="InterPro" id="IPR018392">
    <property type="entry name" value="LysM"/>
</dbReference>
<dbReference type="EMBL" id="BAVS01000023">
    <property type="protein sequence ID" value="GAE94394.1"/>
    <property type="molecule type" value="Genomic_DNA"/>
</dbReference>
<dbReference type="Gene3D" id="2.40.40.10">
    <property type="entry name" value="RlpA-like domain"/>
    <property type="match status" value="1"/>
</dbReference>
<keyword evidence="6" id="KW-1185">Reference proteome</keyword>
<dbReference type="CDD" id="cd22786">
    <property type="entry name" value="DPBB_YuiC-like"/>
    <property type="match status" value="1"/>
</dbReference>
<feature type="chain" id="PRO_5004852099" evidence="3">
    <location>
        <begin position="24"/>
        <end position="265"/>
    </location>
</feature>
<dbReference type="RefSeq" id="WP_035724938.1">
    <property type="nucleotide sequence ID" value="NZ_BAVS01000023.1"/>
</dbReference>
<dbReference type="PANTHER" id="PTHR39160">
    <property type="entry name" value="CELL WALL-BINDING PROTEIN YOCH"/>
    <property type="match status" value="1"/>
</dbReference>
<dbReference type="Gene3D" id="3.10.350.10">
    <property type="entry name" value="LysM domain"/>
    <property type="match status" value="2"/>
</dbReference>
<dbReference type="STRING" id="1298598.JCM21714_3549"/>
<keyword evidence="1 3" id="KW-0732">Signal</keyword>
<dbReference type="Pfam" id="PF01476">
    <property type="entry name" value="LysM"/>
    <property type="match status" value="2"/>
</dbReference>
<dbReference type="Pfam" id="PF06725">
    <property type="entry name" value="3D"/>
    <property type="match status" value="1"/>
</dbReference>
<accession>W4VNP6</accession>
<dbReference type="CDD" id="cd00118">
    <property type="entry name" value="LysM"/>
    <property type="match status" value="2"/>
</dbReference>
<dbReference type="AlphaFoldDB" id="W4VNP6"/>
<dbReference type="eggNOG" id="COG3584">
    <property type="taxonomic scope" value="Bacteria"/>
</dbReference>
<comment type="caution">
    <text evidence="5">The sequence shown here is derived from an EMBL/GenBank/DDBJ whole genome shotgun (WGS) entry which is preliminary data.</text>
</comment>
<dbReference type="eggNOG" id="COG1388">
    <property type="taxonomic scope" value="Bacteria"/>
</dbReference>
<dbReference type="SUPFAM" id="SSF54106">
    <property type="entry name" value="LysM domain"/>
    <property type="match status" value="2"/>
</dbReference>
<evidence type="ECO:0000313" key="6">
    <source>
        <dbReference type="Proteomes" id="UP000019102"/>
    </source>
</evidence>
<dbReference type="OrthoDB" id="9798935at2"/>
<dbReference type="InterPro" id="IPR010611">
    <property type="entry name" value="3D_dom"/>
</dbReference>
<organism evidence="5 6">
    <name type="scientific">Gracilibacillus boraciitolerans JCM 21714</name>
    <dbReference type="NCBI Taxonomy" id="1298598"/>
    <lineage>
        <taxon>Bacteria</taxon>
        <taxon>Bacillati</taxon>
        <taxon>Bacillota</taxon>
        <taxon>Bacilli</taxon>
        <taxon>Bacillales</taxon>
        <taxon>Bacillaceae</taxon>
        <taxon>Gracilibacillus</taxon>
    </lineage>
</organism>
<feature type="domain" description="LysM" evidence="4">
    <location>
        <begin position="71"/>
        <end position="114"/>
    </location>
</feature>
<dbReference type="PROSITE" id="PS51782">
    <property type="entry name" value="LYSM"/>
    <property type="match status" value="2"/>
</dbReference>
<proteinExistence type="predicted"/>